<dbReference type="EMBL" id="FPBV01000002">
    <property type="protein sequence ID" value="SFU47055.1"/>
    <property type="molecule type" value="Genomic_DNA"/>
</dbReference>
<evidence type="ECO:0000313" key="2">
    <source>
        <dbReference type="EMBL" id="SFU47055.1"/>
    </source>
</evidence>
<name>A0A1I7GF32_9BACL</name>
<keyword evidence="3" id="KW-1185">Reference proteome</keyword>
<organism evidence="2 3">
    <name type="scientific">Alicyclobacillus macrosporangiidus</name>
    <dbReference type="NCBI Taxonomy" id="392015"/>
    <lineage>
        <taxon>Bacteria</taxon>
        <taxon>Bacillati</taxon>
        <taxon>Bacillota</taxon>
        <taxon>Bacilli</taxon>
        <taxon>Bacillales</taxon>
        <taxon>Alicyclobacillaceae</taxon>
        <taxon>Alicyclobacillus</taxon>
    </lineage>
</organism>
<gene>
    <name evidence="2" type="ORF">SAMN05421543_102172</name>
</gene>
<dbReference type="STRING" id="392015.SAMN05421543_102172"/>
<sequence>MSPILSVPDVCGHGSCGCRTRRMYCNPVDLAMPEIRHATAYTCSLQDWRTNADLRAQRQSGGRALAPSGVSGGGRQIAEKP</sequence>
<proteinExistence type="predicted"/>
<evidence type="ECO:0000313" key="3">
    <source>
        <dbReference type="Proteomes" id="UP000183508"/>
    </source>
</evidence>
<evidence type="ECO:0000256" key="1">
    <source>
        <dbReference type="SAM" id="MobiDB-lite"/>
    </source>
</evidence>
<dbReference type="Proteomes" id="UP000183508">
    <property type="component" value="Unassembled WGS sequence"/>
</dbReference>
<feature type="region of interest" description="Disordered" evidence="1">
    <location>
        <begin position="56"/>
        <end position="81"/>
    </location>
</feature>
<dbReference type="AlphaFoldDB" id="A0A1I7GF32"/>
<protein>
    <submittedName>
        <fullName evidence="2">Uncharacterized protein</fullName>
    </submittedName>
</protein>
<accession>A0A1I7GF32</accession>
<reference evidence="3" key="1">
    <citation type="submission" date="2016-10" db="EMBL/GenBank/DDBJ databases">
        <authorList>
            <person name="Varghese N."/>
        </authorList>
    </citation>
    <scope>NUCLEOTIDE SEQUENCE [LARGE SCALE GENOMIC DNA]</scope>
    <source>
        <strain evidence="3">DSM 17980</strain>
    </source>
</reference>